<dbReference type="Gene3D" id="1.20.1070.10">
    <property type="entry name" value="Rhodopsin 7-helix transmembrane proteins"/>
    <property type="match status" value="1"/>
</dbReference>
<organism evidence="13 14">
    <name type="scientific">Orchesella cincta</name>
    <name type="common">Springtail</name>
    <name type="synonym">Podura cincta</name>
    <dbReference type="NCBI Taxonomy" id="48709"/>
    <lineage>
        <taxon>Eukaryota</taxon>
        <taxon>Metazoa</taxon>
        <taxon>Ecdysozoa</taxon>
        <taxon>Arthropoda</taxon>
        <taxon>Hexapoda</taxon>
        <taxon>Collembola</taxon>
        <taxon>Entomobryomorpha</taxon>
        <taxon>Entomobryoidea</taxon>
        <taxon>Orchesellidae</taxon>
        <taxon>Orchesellinae</taxon>
        <taxon>Orchesella</taxon>
    </lineage>
</organism>
<dbReference type="InterPro" id="IPR017452">
    <property type="entry name" value="GPCR_Rhodpsn_7TM"/>
</dbReference>
<dbReference type="InterPro" id="IPR000276">
    <property type="entry name" value="GPCR_Rhodpsn"/>
</dbReference>
<keyword evidence="4 11" id="KW-1133">Transmembrane helix</keyword>
<dbReference type="GO" id="GO:0004983">
    <property type="term" value="F:neuropeptide Y receptor activity"/>
    <property type="evidence" value="ECO:0007669"/>
    <property type="project" value="InterPro"/>
</dbReference>
<feature type="transmembrane region" description="Helical" evidence="11">
    <location>
        <begin position="275"/>
        <end position="299"/>
    </location>
</feature>
<keyword evidence="6 11" id="KW-0472">Membrane</keyword>
<dbReference type="SMART" id="SM01381">
    <property type="entry name" value="7TM_GPCR_Srsx"/>
    <property type="match status" value="1"/>
</dbReference>
<dbReference type="PROSITE" id="PS00237">
    <property type="entry name" value="G_PROTEIN_RECEP_F1_1"/>
    <property type="match status" value="1"/>
</dbReference>
<feature type="transmembrane region" description="Helical" evidence="11">
    <location>
        <begin position="227"/>
        <end position="245"/>
    </location>
</feature>
<keyword evidence="8 9" id="KW-0807">Transducer</keyword>
<evidence type="ECO:0000313" key="14">
    <source>
        <dbReference type="Proteomes" id="UP000094527"/>
    </source>
</evidence>
<keyword evidence="14" id="KW-1185">Reference proteome</keyword>
<keyword evidence="3 9" id="KW-0812">Transmembrane</keyword>
<evidence type="ECO:0000256" key="11">
    <source>
        <dbReference type="SAM" id="Phobius"/>
    </source>
</evidence>
<evidence type="ECO:0000256" key="7">
    <source>
        <dbReference type="ARBA" id="ARBA00023170"/>
    </source>
</evidence>
<keyword evidence="7 9" id="KW-0675">Receptor</keyword>
<comment type="subcellular location">
    <subcellularLocation>
        <location evidence="1">Membrane</location>
        <topology evidence="1">Multi-pass membrane protein</topology>
    </subcellularLocation>
</comment>
<evidence type="ECO:0000313" key="13">
    <source>
        <dbReference type="EMBL" id="ODM95714.1"/>
    </source>
</evidence>
<dbReference type="Proteomes" id="UP000094527">
    <property type="component" value="Unassembled WGS sequence"/>
</dbReference>
<protein>
    <submittedName>
        <fullName evidence="13">Tachykinin-like peptide receptor 99D</fullName>
    </submittedName>
</protein>
<dbReference type="PANTHER" id="PTHR45695">
    <property type="entry name" value="LEUCOKININ RECEPTOR-RELATED"/>
    <property type="match status" value="1"/>
</dbReference>
<gene>
    <name evidence="13" type="ORF">Ocin01_10970</name>
</gene>
<comment type="caution">
    <text evidence="13">The sequence shown here is derived from an EMBL/GenBank/DDBJ whole genome shotgun (WGS) entry which is preliminary data.</text>
</comment>
<evidence type="ECO:0000256" key="2">
    <source>
        <dbReference type="ARBA" id="ARBA00010663"/>
    </source>
</evidence>
<sequence>MEDEDDNILSGYLYDPVNDSTVISLSSTPTSLHSEVDKGRGGQHLLFPFQMTNATHSSHYQSFLRELHKYNLSAEEIEMLYNEDGKNMTMMGDYSSGSVDELYNVPLSIIVLLSLLYGGISVAALIGNMLVLWVVTISRRMRTVTNMFIANLALADIIIGLFAIPFQFQAALLQRWNLPDFMCAFCPFVQVLSVNVSVFTLSAIAVDRYRAVMYPLKARASKKKATWAILSIWSLGVFLAFPTELDYKVIYIPDRNGFDAKPFCTNLGLSSTFRMYYNLSLVVIQYFFPLIILSVGYTLMAKKLWGTTAPGNKEESRDAVVLRNKKKVIKMLALVVLLFAVCWFPLQTYYFSSTLIPSINQYQYINIIWFSFHWLAMSNSCCNPFIYAIYNDKFQREFRARLRFLKVFGGKYDDSICSEATDFDKSKIRASYKFTNNRCCSPHLHSSLSVNDYHRGNGSNSQTNGIKPKHYRCNNNNHRSHHHHQHRHNGSHHHQQLHNYHDIQSRVQTHPPLPQRELFSVLENGVVRTTSSPRNIPGTIPDLEQGESGLQRCETSCSNEKVDAQKEKFCYSAFQFVHGLLGLAIVVSMLIKKENDIMRQKEREAENTTSQEKIS</sequence>
<evidence type="ECO:0000256" key="9">
    <source>
        <dbReference type="RuleBase" id="RU000688"/>
    </source>
</evidence>
<feature type="transmembrane region" description="Helical" evidence="11">
    <location>
        <begin position="331"/>
        <end position="351"/>
    </location>
</feature>
<dbReference type="InterPro" id="IPR000611">
    <property type="entry name" value="NPY_rcpt"/>
</dbReference>
<feature type="transmembrane region" description="Helical" evidence="11">
    <location>
        <begin position="188"/>
        <end position="206"/>
    </location>
</feature>
<feature type="transmembrane region" description="Helical" evidence="11">
    <location>
        <begin position="109"/>
        <end position="135"/>
    </location>
</feature>
<dbReference type="OMA" id="RAKYTIC"/>
<dbReference type="Pfam" id="PF00001">
    <property type="entry name" value="7tm_1"/>
    <property type="match status" value="1"/>
</dbReference>
<evidence type="ECO:0000256" key="3">
    <source>
        <dbReference type="ARBA" id="ARBA00022692"/>
    </source>
</evidence>
<feature type="compositionally biased region" description="Basic residues" evidence="10">
    <location>
        <begin position="476"/>
        <end position="496"/>
    </location>
</feature>
<dbReference type="GO" id="GO:0005886">
    <property type="term" value="C:plasma membrane"/>
    <property type="evidence" value="ECO:0007669"/>
    <property type="project" value="TreeGrafter"/>
</dbReference>
<evidence type="ECO:0000256" key="6">
    <source>
        <dbReference type="ARBA" id="ARBA00023136"/>
    </source>
</evidence>
<reference evidence="13 14" key="1">
    <citation type="journal article" date="2016" name="Genome Biol. Evol.">
        <title>Gene Family Evolution Reflects Adaptation to Soil Environmental Stressors in the Genome of the Collembolan Orchesella cincta.</title>
        <authorList>
            <person name="Faddeeva-Vakhrusheva A."/>
            <person name="Derks M.F."/>
            <person name="Anvar S.Y."/>
            <person name="Agamennone V."/>
            <person name="Suring W."/>
            <person name="Smit S."/>
            <person name="van Straalen N.M."/>
            <person name="Roelofs D."/>
        </authorList>
    </citation>
    <scope>NUCLEOTIDE SEQUENCE [LARGE SCALE GENOMIC DNA]</scope>
    <source>
        <tissue evidence="13">Mixed pool</tissue>
    </source>
</reference>
<keyword evidence="5 9" id="KW-0297">G-protein coupled receptor</keyword>
<comment type="similarity">
    <text evidence="2 9">Belongs to the G-protein coupled receptor 1 family.</text>
</comment>
<dbReference type="SUPFAM" id="SSF81321">
    <property type="entry name" value="Family A G protein-coupled receptor-like"/>
    <property type="match status" value="1"/>
</dbReference>
<evidence type="ECO:0000256" key="8">
    <source>
        <dbReference type="ARBA" id="ARBA00023224"/>
    </source>
</evidence>
<dbReference type="OrthoDB" id="9445642at2759"/>
<evidence type="ECO:0000256" key="1">
    <source>
        <dbReference type="ARBA" id="ARBA00004141"/>
    </source>
</evidence>
<feature type="transmembrane region" description="Helical" evidence="11">
    <location>
        <begin position="147"/>
        <end position="168"/>
    </location>
</feature>
<feature type="region of interest" description="Disordered" evidence="10">
    <location>
        <begin position="476"/>
        <end position="497"/>
    </location>
</feature>
<dbReference type="STRING" id="48709.A0A1D2MSE1"/>
<feature type="transmembrane region" description="Helical" evidence="11">
    <location>
        <begin position="571"/>
        <end position="591"/>
    </location>
</feature>
<dbReference type="PANTHER" id="PTHR45695:SF9">
    <property type="entry name" value="LEUCOKININ RECEPTOR"/>
    <property type="match status" value="1"/>
</dbReference>
<evidence type="ECO:0000256" key="5">
    <source>
        <dbReference type="ARBA" id="ARBA00023040"/>
    </source>
</evidence>
<proteinExistence type="inferred from homology"/>
<feature type="non-terminal residue" evidence="13">
    <location>
        <position position="615"/>
    </location>
</feature>
<dbReference type="PRINTS" id="PR01012">
    <property type="entry name" value="NRPEPTIDEYR"/>
</dbReference>
<evidence type="ECO:0000259" key="12">
    <source>
        <dbReference type="PROSITE" id="PS50262"/>
    </source>
</evidence>
<accession>A0A1D2MSE1</accession>
<evidence type="ECO:0000256" key="10">
    <source>
        <dbReference type="SAM" id="MobiDB-lite"/>
    </source>
</evidence>
<feature type="domain" description="G-protein coupled receptors family 1 profile" evidence="12">
    <location>
        <begin position="127"/>
        <end position="387"/>
    </location>
</feature>
<dbReference type="EMBL" id="LJIJ01000630">
    <property type="protein sequence ID" value="ODM95714.1"/>
    <property type="molecule type" value="Genomic_DNA"/>
</dbReference>
<dbReference type="PRINTS" id="PR00237">
    <property type="entry name" value="GPCRRHODOPSN"/>
</dbReference>
<name>A0A1D2MSE1_ORCCI</name>
<evidence type="ECO:0000256" key="4">
    <source>
        <dbReference type="ARBA" id="ARBA00022989"/>
    </source>
</evidence>
<dbReference type="PROSITE" id="PS50262">
    <property type="entry name" value="G_PROTEIN_RECEP_F1_2"/>
    <property type="match status" value="1"/>
</dbReference>
<dbReference type="AlphaFoldDB" id="A0A1D2MSE1"/>